<evidence type="ECO:0000313" key="1">
    <source>
        <dbReference type="EMBL" id="EDP18216.1"/>
    </source>
</evidence>
<dbReference type="PaxDb" id="411902-CLOBOL_01571"/>
<gene>
    <name evidence="1" type="ORF">CLOBOL_01571</name>
</gene>
<reference evidence="1 2" key="2">
    <citation type="submission" date="2007-09" db="EMBL/GenBank/DDBJ databases">
        <title>Draft genome sequence of Clostridium bolteae (ATCC BAA-613).</title>
        <authorList>
            <person name="Sudarsanam P."/>
            <person name="Ley R."/>
            <person name="Guruge J."/>
            <person name="Turnbaugh P.J."/>
            <person name="Mahowald M."/>
            <person name="Liep D."/>
            <person name="Gordon J."/>
        </authorList>
    </citation>
    <scope>NUCLEOTIDE SEQUENCE [LARGE SCALE GENOMIC DNA]</scope>
    <source>
        <strain evidence="2">ATCC BAA-613 / DSM 15670 / CCUG 46953 / JCM 12243 / WAL 16351</strain>
    </source>
</reference>
<comment type="caution">
    <text evidence="1">The sequence shown here is derived from an EMBL/GenBank/DDBJ whole genome shotgun (WGS) entry which is preliminary data.</text>
</comment>
<organism evidence="1 2">
    <name type="scientific">Enterocloster bolteae (strain ATCC BAA-613 / DSM 15670 / CCUG 46953 / JCM 12243 / WAL 16351)</name>
    <name type="common">Clostridium bolteae</name>
    <dbReference type="NCBI Taxonomy" id="411902"/>
    <lineage>
        <taxon>Bacteria</taxon>
        <taxon>Bacillati</taxon>
        <taxon>Bacillota</taxon>
        <taxon>Clostridia</taxon>
        <taxon>Lachnospirales</taxon>
        <taxon>Lachnospiraceae</taxon>
        <taxon>Enterocloster</taxon>
    </lineage>
</organism>
<name>A8RLC3_ENTBW</name>
<evidence type="ECO:0000313" key="2">
    <source>
        <dbReference type="Proteomes" id="UP000005396"/>
    </source>
</evidence>
<proteinExistence type="predicted"/>
<accession>A8RLC3</accession>
<reference evidence="1 2" key="1">
    <citation type="submission" date="2007-08" db="EMBL/GenBank/DDBJ databases">
        <authorList>
            <person name="Fulton L."/>
            <person name="Clifton S."/>
            <person name="Fulton B."/>
            <person name="Xu J."/>
            <person name="Minx P."/>
            <person name="Pepin K.H."/>
            <person name="Johnson M."/>
            <person name="Thiruvilangam P."/>
            <person name="Bhonagiri V."/>
            <person name="Nash W.E."/>
            <person name="Mardis E.R."/>
            <person name="Wilson R.K."/>
        </authorList>
    </citation>
    <scope>NUCLEOTIDE SEQUENCE [LARGE SCALE GENOMIC DNA]</scope>
    <source>
        <strain evidence="2">ATCC BAA-613 / DSM 15670 / CCUG 46953 / JCM 12243 / WAL 16351</strain>
    </source>
</reference>
<dbReference type="AlphaFoldDB" id="A8RLC3"/>
<protein>
    <submittedName>
        <fullName evidence="1">Uncharacterized protein</fullName>
    </submittedName>
</protein>
<dbReference type="HOGENOM" id="CLU_3249426_0_0_9"/>
<sequence>MSGYNAAAPLAKKEGSGIHNLQHRYRDCLVHVAACEEVQKYL</sequence>
<dbReference type="EMBL" id="ABCC02000017">
    <property type="protein sequence ID" value="EDP18216.1"/>
    <property type="molecule type" value="Genomic_DNA"/>
</dbReference>
<dbReference type="Proteomes" id="UP000005396">
    <property type="component" value="Unassembled WGS sequence"/>
</dbReference>